<dbReference type="InterPro" id="IPR007518">
    <property type="entry name" value="MINDY"/>
</dbReference>
<dbReference type="EMBL" id="GL376613">
    <property type="status" value="NOT_ANNOTATED_CDS"/>
    <property type="molecule type" value="Genomic_DNA"/>
</dbReference>
<keyword evidence="4" id="KW-1185">Reference proteome</keyword>
<dbReference type="eggNOG" id="KOG2427">
    <property type="taxonomic scope" value="Eukaryota"/>
</dbReference>
<dbReference type="InParanoid" id="K3WTP8"/>
<protein>
    <recommendedName>
        <fullName evidence="2">MINDY deubiquitinase domain-containing protein</fullName>
    </recommendedName>
</protein>
<feature type="compositionally biased region" description="Basic and acidic residues" evidence="1">
    <location>
        <begin position="471"/>
        <end position="494"/>
    </location>
</feature>
<dbReference type="GO" id="GO:0071108">
    <property type="term" value="P:protein K48-linked deubiquitination"/>
    <property type="evidence" value="ECO:0007669"/>
    <property type="project" value="TreeGrafter"/>
</dbReference>
<dbReference type="Pfam" id="PF04424">
    <property type="entry name" value="MINDY_DUB"/>
    <property type="match status" value="1"/>
</dbReference>
<feature type="region of interest" description="Disordered" evidence="1">
    <location>
        <begin position="235"/>
        <end position="258"/>
    </location>
</feature>
<feature type="domain" description="MINDY deubiquitinase" evidence="2">
    <location>
        <begin position="4"/>
        <end position="368"/>
    </location>
</feature>
<dbReference type="VEuPathDB" id="FungiDB:PYU1_G008328"/>
<feature type="compositionally biased region" description="Polar residues" evidence="1">
    <location>
        <begin position="541"/>
        <end position="558"/>
    </location>
</feature>
<dbReference type="FunCoup" id="K3WTP8">
    <property type="interactions" value="10"/>
</dbReference>
<reference evidence="4" key="1">
    <citation type="journal article" date="2010" name="Genome Biol.">
        <title>Genome sequence of the necrotrophic plant pathogen Pythium ultimum reveals original pathogenicity mechanisms and effector repertoire.</title>
        <authorList>
            <person name="Levesque C.A."/>
            <person name="Brouwer H."/>
            <person name="Cano L."/>
            <person name="Hamilton J.P."/>
            <person name="Holt C."/>
            <person name="Huitema E."/>
            <person name="Raffaele S."/>
            <person name="Robideau G.P."/>
            <person name="Thines M."/>
            <person name="Win J."/>
            <person name="Zerillo M.M."/>
            <person name="Beakes G.W."/>
            <person name="Boore J.L."/>
            <person name="Busam D."/>
            <person name="Dumas B."/>
            <person name="Ferriera S."/>
            <person name="Fuerstenberg S.I."/>
            <person name="Gachon C.M."/>
            <person name="Gaulin E."/>
            <person name="Govers F."/>
            <person name="Grenville-Briggs L."/>
            <person name="Horner N."/>
            <person name="Hostetler J."/>
            <person name="Jiang R.H."/>
            <person name="Johnson J."/>
            <person name="Krajaejun T."/>
            <person name="Lin H."/>
            <person name="Meijer H.J."/>
            <person name="Moore B."/>
            <person name="Morris P."/>
            <person name="Phuntmart V."/>
            <person name="Puiu D."/>
            <person name="Shetty J."/>
            <person name="Stajich J.E."/>
            <person name="Tripathy S."/>
            <person name="Wawra S."/>
            <person name="van West P."/>
            <person name="Whitty B.R."/>
            <person name="Coutinho P.M."/>
            <person name="Henrissat B."/>
            <person name="Martin F."/>
            <person name="Thomas P.D."/>
            <person name="Tyler B.M."/>
            <person name="De Vries R.P."/>
            <person name="Kamoun S."/>
            <person name="Yandell M."/>
            <person name="Tisserat N."/>
            <person name="Buell C.R."/>
        </authorList>
    </citation>
    <scope>NUCLEOTIDE SEQUENCE</scope>
    <source>
        <strain evidence="4">DAOM:BR144</strain>
    </source>
</reference>
<feature type="region of interest" description="Disordered" evidence="1">
    <location>
        <begin position="173"/>
        <end position="194"/>
    </location>
</feature>
<dbReference type="HOGENOM" id="CLU_022566_4_0_1"/>
<feature type="compositionally biased region" description="Low complexity" evidence="1">
    <location>
        <begin position="237"/>
        <end position="256"/>
    </location>
</feature>
<reference evidence="3" key="3">
    <citation type="submission" date="2015-02" db="UniProtKB">
        <authorList>
            <consortium name="EnsemblProtists"/>
        </authorList>
    </citation>
    <scope>IDENTIFICATION</scope>
    <source>
        <strain evidence="3">DAOM BR144</strain>
    </source>
</reference>
<accession>K3WTP8</accession>
<dbReference type="OMA" id="FNCKFDS"/>
<dbReference type="Proteomes" id="UP000019132">
    <property type="component" value="Unassembled WGS sequence"/>
</dbReference>
<reference evidence="4" key="2">
    <citation type="submission" date="2010-04" db="EMBL/GenBank/DDBJ databases">
        <authorList>
            <person name="Buell R."/>
            <person name="Hamilton J."/>
            <person name="Hostetler J."/>
        </authorList>
    </citation>
    <scope>NUCLEOTIDE SEQUENCE [LARGE SCALE GENOMIC DNA]</scope>
    <source>
        <strain evidence="4">DAOM:BR144</strain>
    </source>
</reference>
<dbReference type="GO" id="GO:0004843">
    <property type="term" value="F:cysteine-type deubiquitinase activity"/>
    <property type="evidence" value="ECO:0007669"/>
    <property type="project" value="InterPro"/>
</dbReference>
<feature type="compositionally biased region" description="Basic and acidic residues" evidence="1">
    <location>
        <begin position="404"/>
        <end position="424"/>
    </location>
</feature>
<proteinExistence type="predicted"/>
<evidence type="ECO:0000256" key="1">
    <source>
        <dbReference type="SAM" id="MobiDB-lite"/>
    </source>
</evidence>
<name>K3WTP8_GLOUD</name>
<dbReference type="GO" id="GO:0016807">
    <property type="term" value="F:cysteine-type carboxypeptidase activity"/>
    <property type="evidence" value="ECO:0007669"/>
    <property type="project" value="TreeGrafter"/>
</dbReference>
<feature type="compositionally biased region" description="Basic and acidic residues" evidence="1">
    <location>
        <begin position="566"/>
        <end position="576"/>
    </location>
</feature>
<dbReference type="EnsemblProtists" id="PYU1_T008344">
    <property type="protein sequence ID" value="PYU1_T008344"/>
    <property type="gene ID" value="PYU1_G008328"/>
</dbReference>
<dbReference type="STRING" id="431595.K3WTP8"/>
<dbReference type="AlphaFoldDB" id="K3WTP8"/>
<dbReference type="GO" id="GO:1990380">
    <property type="term" value="F:K48-linked deubiquitinase activity"/>
    <property type="evidence" value="ECO:0007669"/>
    <property type="project" value="InterPro"/>
</dbReference>
<feature type="region of interest" description="Disordered" evidence="1">
    <location>
        <begin position="398"/>
        <end position="424"/>
    </location>
</feature>
<dbReference type="GO" id="GO:0071944">
    <property type="term" value="C:cell periphery"/>
    <property type="evidence" value="ECO:0007669"/>
    <property type="project" value="TreeGrafter"/>
</dbReference>
<evidence type="ECO:0000313" key="4">
    <source>
        <dbReference type="Proteomes" id="UP000019132"/>
    </source>
</evidence>
<dbReference type="InterPro" id="IPR033979">
    <property type="entry name" value="MINDY_domain"/>
</dbReference>
<evidence type="ECO:0000259" key="2">
    <source>
        <dbReference type="Pfam" id="PF04424"/>
    </source>
</evidence>
<dbReference type="PANTHER" id="PTHR18063">
    <property type="entry name" value="NF-E2 INDUCIBLE PROTEIN"/>
    <property type="match status" value="1"/>
</dbReference>
<evidence type="ECO:0000313" key="3">
    <source>
        <dbReference type="EnsemblProtists" id="PYU1_T008344"/>
    </source>
</evidence>
<feature type="region of interest" description="Disordered" evidence="1">
    <location>
        <begin position="439"/>
        <end position="494"/>
    </location>
</feature>
<sequence>MDDVYAVKQTAFLGKPVSVICQNINGPCPLLAICNVLLLRGHLSLRDLVSPDGLISATDLMRAVQNRLVAANPPVPGRSELEQLTREKTLQDVIALLPSLLVGLDVNVRFHKITDFEYTVACAVFDMLDIALVHGWLLDAQDANTMEVVQNKSYNELVERLVEYRSVLMTESEAEEKSERAFAPSSSAEGANELSRVDDAAGAIEQEIEPIVPVVHNFNELTVDIEAAADTEMMALSPPSSTSSRSSPSPKKSPSKQTVQVMMKERHISDADAMNTATALLEEGPILEEFFNSSASQLTYYGLMKLHEEVRERQLCVFFRNNHFSTLFKYDGALHLLVTDAGYLDEPTVVWERLNEIDGDTEYFDANFKTLNVSETKQQSILTQQEQDKKCAKEAQVEAAFRAAESESQDRHLQNEEQHSHGNEDSDFLLALRLQEEEEARVNGPKRLTPSASPRQNPSPVAVPPDFDFNESSRENSSNDREDSTAHSQYDDDQAHDRSVALNAVDVDPLIVDGQLMLSEEELEAQRQAERFYQERKRQIDQQSYQLQREHQQQQPANAPNRGLRPKGDRSDCSLM</sequence>
<organism evidence="3 4">
    <name type="scientific">Globisporangium ultimum (strain ATCC 200006 / CBS 805.95 / DAOM BR144)</name>
    <name type="common">Pythium ultimum</name>
    <dbReference type="NCBI Taxonomy" id="431595"/>
    <lineage>
        <taxon>Eukaryota</taxon>
        <taxon>Sar</taxon>
        <taxon>Stramenopiles</taxon>
        <taxon>Oomycota</taxon>
        <taxon>Peronosporomycetes</taxon>
        <taxon>Pythiales</taxon>
        <taxon>Pythiaceae</taxon>
        <taxon>Globisporangium</taxon>
    </lineage>
</organism>
<feature type="region of interest" description="Disordered" evidence="1">
    <location>
        <begin position="525"/>
        <end position="576"/>
    </location>
</feature>
<feature type="compositionally biased region" description="Basic and acidic residues" evidence="1">
    <location>
        <begin position="525"/>
        <end position="540"/>
    </location>
</feature>
<dbReference type="PANTHER" id="PTHR18063:SF6">
    <property type="entry name" value="UBIQUITIN CARBOXYL-TERMINAL HYDROLASE"/>
    <property type="match status" value="1"/>
</dbReference>
<feature type="compositionally biased region" description="Polar residues" evidence="1">
    <location>
        <begin position="450"/>
        <end position="459"/>
    </location>
</feature>
<dbReference type="GO" id="GO:0005829">
    <property type="term" value="C:cytosol"/>
    <property type="evidence" value="ECO:0007669"/>
    <property type="project" value="TreeGrafter"/>
</dbReference>